<comment type="caution">
    <text evidence="1">The sequence shown here is derived from an EMBL/GenBank/DDBJ whole genome shotgun (WGS) entry which is preliminary data.</text>
</comment>
<evidence type="ECO:0008006" key="3">
    <source>
        <dbReference type="Google" id="ProtNLM"/>
    </source>
</evidence>
<dbReference type="EMBL" id="MEZX01000002">
    <property type="protein sequence ID" value="OGD64843.1"/>
    <property type="molecule type" value="Genomic_DNA"/>
</dbReference>
<dbReference type="SUPFAM" id="SSF52309">
    <property type="entry name" value="N-(deoxy)ribosyltransferase-like"/>
    <property type="match status" value="1"/>
</dbReference>
<dbReference type="Gene3D" id="3.40.50.450">
    <property type="match status" value="1"/>
</dbReference>
<dbReference type="AlphaFoldDB" id="A0A1F5EBU7"/>
<protein>
    <recommendedName>
        <fullName evidence="3">Nucleoside 2-deoxyribosyltransferase</fullName>
    </recommendedName>
</protein>
<accession>A0A1F5EBU7</accession>
<reference evidence="1 2" key="1">
    <citation type="journal article" date="2016" name="Nat. Commun.">
        <title>Thousands of microbial genomes shed light on interconnected biogeochemical processes in an aquifer system.</title>
        <authorList>
            <person name="Anantharaman K."/>
            <person name="Brown C.T."/>
            <person name="Hug L.A."/>
            <person name="Sharon I."/>
            <person name="Castelle C.J."/>
            <person name="Probst A.J."/>
            <person name="Thomas B.C."/>
            <person name="Singh A."/>
            <person name="Wilkins M.J."/>
            <person name="Karaoz U."/>
            <person name="Brodie E.L."/>
            <person name="Williams K.H."/>
            <person name="Hubbard S.S."/>
            <person name="Banfield J.F."/>
        </authorList>
    </citation>
    <scope>NUCLEOTIDE SEQUENCE [LARGE SCALE GENOMIC DNA]</scope>
</reference>
<dbReference type="Proteomes" id="UP000177481">
    <property type="component" value="Unassembled WGS sequence"/>
</dbReference>
<proteinExistence type="predicted"/>
<dbReference type="STRING" id="1797471.A3A71_02240"/>
<gene>
    <name evidence="1" type="ORF">A3A71_02240</name>
</gene>
<evidence type="ECO:0000313" key="2">
    <source>
        <dbReference type="Proteomes" id="UP000177481"/>
    </source>
</evidence>
<name>A0A1F5EBU7_9BACT</name>
<sequence length="129" mass="14728">MKSVVLCGSRRFKTDIREFGRKLKEAGVIVYEPYLYEIKDGWNQLSAKNKNFVVLGLTHDHFQKIRTADVVYIYNKDGYSGVSTTLEIGCAVALSKPIYAFAKDPSELCRNVLFRDFISSPEELLIKLK</sequence>
<organism evidence="1 2">
    <name type="scientific">Candidatus Berkelbacteria bacterium RIFCSPLOWO2_01_FULL_50_28</name>
    <dbReference type="NCBI Taxonomy" id="1797471"/>
    <lineage>
        <taxon>Bacteria</taxon>
        <taxon>Candidatus Berkelbacteria</taxon>
    </lineage>
</organism>
<evidence type="ECO:0000313" key="1">
    <source>
        <dbReference type="EMBL" id="OGD64843.1"/>
    </source>
</evidence>